<protein>
    <submittedName>
        <fullName evidence="2">Uncharacterized protein</fullName>
    </submittedName>
</protein>
<evidence type="ECO:0000313" key="2">
    <source>
        <dbReference type="EMBL" id="BAJ74836.1"/>
    </source>
</evidence>
<dbReference type="HOGENOM" id="CLU_3009305_0_0_11"/>
<dbReference type="AlphaFoldDB" id="E8NC03"/>
<dbReference type="STRING" id="979556.MTES_1872"/>
<evidence type="ECO:0000256" key="1">
    <source>
        <dbReference type="SAM" id="Phobius"/>
    </source>
</evidence>
<keyword evidence="1" id="KW-0472">Membrane</keyword>
<dbReference type="Proteomes" id="UP000008975">
    <property type="component" value="Chromosome"/>
</dbReference>
<sequence>MLVIPVLVVLSLALAVIVVAALALVRRPALVIPGRVDARRPRRRRATWRPIGTVSS</sequence>
<feature type="transmembrane region" description="Helical" evidence="1">
    <location>
        <begin position="6"/>
        <end position="25"/>
    </location>
</feature>
<organism evidence="2 3">
    <name type="scientific">Microbacterium testaceum (strain StLB037)</name>
    <dbReference type="NCBI Taxonomy" id="979556"/>
    <lineage>
        <taxon>Bacteria</taxon>
        <taxon>Bacillati</taxon>
        <taxon>Actinomycetota</taxon>
        <taxon>Actinomycetes</taxon>
        <taxon>Micrococcales</taxon>
        <taxon>Microbacteriaceae</taxon>
        <taxon>Microbacterium</taxon>
    </lineage>
</organism>
<dbReference type="KEGG" id="mts:MTES_1872"/>
<accession>E8NC03</accession>
<name>E8NC03_MICTS</name>
<dbReference type="RefSeq" id="WP_013584961.1">
    <property type="nucleotide sequence ID" value="NC_015125.1"/>
</dbReference>
<dbReference type="EMBL" id="AP012052">
    <property type="protein sequence ID" value="BAJ74836.1"/>
    <property type="molecule type" value="Genomic_DNA"/>
</dbReference>
<reference key="2">
    <citation type="submission" date="2011-02" db="EMBL/GenBank/DDBJ databases">
        <title>Genome sequence of Microbacterium testaceum StLB037.</title>
        <authorList>
            <person name="Morohoshi T."/>
            <person name="Wang W.Z."/>
            <person name="Someya N."/>
            <person name="Ikeda T."/>
        </authorList>
    </citation>
    <scope>NUCLEOTIDE SEQUENCE</scope>
    <source>
        <strain>StLB037</strain>
    </source>
</reference>
<evidence type="ECO:0000313" key="3">
    <source>
        <dbReference type="Proteomes" id="UP000008975"/>
    </source>
</evidence>
<keyword evidence="1" id="KW-1133">Transmembrane helix</keyword>
<reference evidence="2 3" key="1">
    <citation type="journal article" date="2011" name="J. Bacteriol.">
        <title>Genome sequence of Microbacterium testaceum StLB037, an N-acylhomoserine lactone-degrading bacterium isolated from potato leaves.</title>
        <authorList>
            <person name="Morohoshi T."/>
            <person name="Wang W.-Z."/>
            <person name="Someya N."/>
            <person name="Ikeda T."/>
        </authorList>
    </citation>
    <scope>NUCLEOTIDE SEQUENCE [LARGE SCALE GENOMIC DNA]</scope>
    <source>
        <strain evidence="2 3">StLB037</strain>
    </source>
</reference>
<gene>
    <name evidence="2" type="ordered locus">MTES_1872</name>
</gene>
<keyword evidence="1" id="KW-0812">Transmembrane</keyword>
<proteinExistence type="predicted"/>